<evidence type="ECO:0000313" key="5">
    <source>
        <dbReference type="EMBL" id="SUZ12231.1"/>
    </source>
</evidence>
<dbReference type="Pfam" id="PF10181">
    <property type="entry name" value="PIG-H"/>
    <property type="match status" value="1"/>
</dbReference>
<evidence type="ECO:0000256" key="3">
    <source>
        <dbReference type="SAM" id="Phobius"/>
    </source>
</evidence>
<dbReference type="UniPathway" id="UPA00196"/>
<dbReference type="PANTHER" id="PTHR15231:SF1">
    <property type="entry name" value="PHOSPHATIDYLINOSITOL N-ACETYLGLUCOSAMINYLTRANSFERASE SUBUNIT H"/>
    <property type="match status" value="1"/>
</dbReference>
<keyword evidence="3" id="KW-1133">Transmembrane helix</keyword>
<keyword evidence="3" id="KW-0472">Membrane</keyword>
<dbReference type="PANTHER" id="PTHR15231">
    <property type="entry name" value="PHOSPHATIDYLINOSITOL N-ACETYLGLUCOSAMINYLTRANSFERASE SUBUNIT H"/>
    <property type="match status" value="1"/>
</dbReference>
<proteinExistence type="inferred from homology"/>
<dbReference type="OrthoDB" id="6256716at2759"/>
<sequence>MLVSRPNLSIRCPSPTTIEFTVSTSPTSSHPLRHFILALTTLVRLGLGLSVLLVLFHRSPLSQLDPIIADEPRNSSMSDYFWHYVLQAAHSRGGQYGALLAARLPLYLLLPLAILALYVVARHFERHESLLVLRGLGVQTSSSSCLVGGGCTTRFVPMEKIQDILINEAFYGFAVRYYLVVVVEGESELLVVFPRLLPRRQALEQVWRESRACLWEGLTKIKD</sequence>
<organism evidence="5">
    <name type="scientific">Blumeria graminis f. sp. tritici 96224</name>
    <dbReference type="NCBI Taxonomy" id="1268274"/>
    <lineage>
        <taxon>Eukaryota</taxon>
        <taxon>Fungi</taxon>
        <taxon>Dikarya</taxon>
        <taxon>Ascomycota</taxon>
        <taxon>Pezizomycotina</taxon>
        <taxon>Leotiomycetes</taxon>
        <taxon>Erysiphales</taxon>
        <taxon>Erysiphaceae</taxon>
        <taxon>Blumeria</taxon>
    </lineage>
</organism>
<dbReference type="InterPro" id="IPR044215">
    <property type="entry name" value="PIG-H"/>
</dbReference>
<evidence type="ECO:0000256" key="2">
    <source>
        <dbReference type="ARBA" id="ARBA00009610"/>
    </source>
</evidence>
<comment type="pathway">
    <text evidence="1">Glycolipid biosynthesis; glycosylphosphatidylinositol-anchor biosynthesis.</text>
</comment>
<protein>
    <submittedName>
        <fullName evidence="5">Bgt-5094</fullName>
    </submittedName>
</protein>
<comment type="similarity">
    <text evidence="2">Belongs to the PIGH family.</text>
</comment>
<reference evidence="5" key="1">
    <citation type="submission" date="2018-07" db="EMBL/GenBank/DDBJ databases">
        <authorList>
            <person name="Quirk P.G."/>
            <person name="Krulwich T.A."/>
        </authorList>
    </citation>
    <scope>NUCLEOTIDE SEQUENCE</scope>
    <source>
        <strain evidence="5">96224</strain>
    </source>
</reference>
<name>A0A381LGM6_BLUGR</name>
<evidence type="ECO:0000259" key="4">
    <source>
        <dbReference type="Pfam" id="PF10181"/>
    </source>
</evidence>
<feature type="transmembrane region" description="Helical" evidence="3">
    <location>
        <begin position="35"/>
        <end position="56"/>
    </location>
</feature>
<keyword evidence="3" id="KW-0812">Transmembrane</keyword>
<feature type="domain" description="Phosphatidylinositol N-acetylglucosaminyltransferase subunit H conserved" evidence="4">
    <location>
        <begin position="129"/>
        <end position="194"/>
    </location>
</feature>
<feature type="transmembrane region" description="Helical" evidence="3">
    <location>
        <begin position="104"/>
        <end position="121"/>
    </location>
</feature>
<dbReference type="GO" id="GO:0000506">
    <property type="term" value="C:glycosylphosphatidylinositol-N-acetylglucosaminyltransferase (GPI-GnT) complex"/>
    <property type="evidence" value="ECO:0007669"/>
    <property type="project" value="InterPro"/>
</dbReference>
<dbReference type="GO" id="GO:0006506">
    <property type="term" value="P:GPI anchor biosynthetic process"/>
    <property type="evidence" value="ECO:0007669"/>
    <property type="project" value="UniProtKB-UniPathway"/>
</dbReference>
<dbReference type="EMBL" id="UIGY01000164">
    <property type="protein sequence ID" value="SUZ12231.1"/>
    <property type="molecule type" value="Genomic_DNA"/>
</dbReference>
<dbReference type="AlphaFoldDB" id="A0A381LGM6"/>
<accession>A0A381LGM6</accession>
<evidence type="ECO:0000256" key="1">
    <source>
        <dbReference type="ARBA" id="ARBA00004687"/>
    </source>
</evidence>
<gene>
    <name evidence="5" type="ORF">BGT96224V2_LOCUS5437</name>
</gene>
<dbReference type="InterPro" id="IPR019328">
    <property type="entry name" value="PIGH-H_dom"/>
</dbReference>